<name>A0A397U095_9GLOM</name>
<gene>
    <name evidence="1" type="ORF">C2G38_1991615</name>
</gene>
<feature type="non-terminal residue" evidence="1">
    <location>
        <position position="1"/>
    </location>
</feature>
<dbReference type="Proteomes" id="UP000266673">
    <property type="component" value="Unassembled WGS sequence"/>
</dbReference>
<proteinExistence type="predicted"/>
<dbReference type="AlphaFoldDB" id="A0A397U095"/>
<dbReference type="OrthoDB" id="2409473at2759"/>
<dbReference type="EMBL" id="QKWP01002775">
    <property type="protein sequence ID" value="RIB02199.1"/>
    <property type="molecule type" value="Genomic_DNA"/>
</dbReference>
<sequence length="255" mass="30211">FILRAVIVNWSGDTPGLTKLMGLTGHNSYKGCRYCNLKGVHTNHIYYPTTPPTNINSKKYFPSNLPSRTHEEWKERLKKIHKTKFEKERSKLITKYGITKRSILFDLSTTHFPDSFTIDIMHLFYENIAKYMFKHWTGTFFSDESLNREPYVLARSVWLDIGKQMHALRKDLPSNLRSPLRNIMQHHRRYKAEEWAAWITMYSLPLLKGRLPSIYYNGWSLFVKAVQLCQKKIITADDLDNINDLILKFYNHYEQ</sequence>
<protein>
    <submittedName>
        <fullName evidence="1">Uncharacterized protein</fullName>
    </submittedName>
</protein>
<keyword evidence="2" id="KW-1185">Reference proteome</keyword>
<organism evidence="1 2">
    <name type="scientific">Gigaspora rosea</name>
    <dbReference type="NCBI Taxonomy" id="44941"/>
    <lineage>
        <taxon>Eukaryota</taxon>
        <taxon>Fungi</taxon>
        <taxon>Fungi incertae sedis</taxon>
        <taxon>Mucoromycota</taxon>
        <taxon>Glomeromycotina</taxon>
        <taxon>Glomeromycetes</taxon>
        <taxon>Diversisporales</taxon>
        <taxon>Gigasporaceae</taxon>
        <taxon>Gigaspora</taxon>
    </lineage>
</organism>
<comment type="caution">
    <text evidence="1">The sequence shown here is derived from an EMBL/GenBank/DDBJ whole genome shotgun (WGS) entry which is preliminary data.</text>
</comment>
<dbReference type="PANTHER" id="PTHR46579:SF1">
    <property type="entry name" value="F5_8 TYPE C DOMAIN-CONTAINING PROTEIN"/>
    <property type="match status" value="1"/>
</dbReference>
<reference evidence="1 2" key="1">
    <citation type="submission" date="2018-06" db="EMBL/GenBank/DDBJ databases">
        <title>Comparative genomics reveals the genomic features of Rhizophagus irregularis, R. cerebriforme, R. diaphanum and Gigaspora rosea, and their symbiotic lifestyle signature.</title>
        <authorList>
            <person name="Morin E."/>
            <person name="San Clemente H."/>
            <person name="Chen E.C.H."/>
            <person name="De La Providencia I."/>
            <person name="Hainaut M."/>
            <person name="Kuo A."/>
            <person name="Kohler A."/>
            <person name="Murat C."/>
            <person name="Tang N."/>
            <person name="Roy S."/>
            <person name="Loubradou J."/>
            <person name="Henrissat B."/>
            <person name="Grigoriev I.V."/>
            <person name="Corradi N."/>
            <person name="Roux C."/>
            <person name="Martin F.M."/>
        </authorList>
    </citation>
    <scope>NUCLEOTIDE SEQUENCE [LARGE SCALE GENOMIC DNA]</scope>
    <source>
        <strain evidence="1 2">DAOM 194757</strain>
    </source>
</reference>
<evidence type="ECO:0000313" key="1">
    <source>
        <dbReference type="EMBL" id="RIB02199.1"/>
    </source>
</evidence>
<accession>A0A397U095</accession>
<dbReference type="STRING" id="44941.A0A397U095"/>
<evidence type="ECO:0000313" key="2">
    <source>
        <dbReference type="Proteomes" id="UP000266673"/>
    </source>
</evidence>
<dbReference type="PANTHER" id="PTHR46579">
    <property type="entry name" value="F5/8 TYPE C DOMAIN-CONTAINING PROTEIN-RELATED"/>
    <property type="match status" value="1"/>
</dbReference>